<sequence length="140" mass="15720">MMAKNKEPRPPSYTISVVGLSGTEKDKGNCGVGKSCLCNRFVRSKADEYYPEHTSVLSTIDFGGRVVNNDHFLYWGDIIQNGEDGVECKIHVIEQTEFIDDQTFLPHRSTNLQPYIKRAAASKLQSAEKLMYICTDQLGL</sequence>
<dbReference type="SUPFAM" id="SSF52540">
    <property type="entry name" value="P-loop containing nucleoside triphosphate hydrolases"/>
    <property type="match status" value="1"/>
</dbReference>
<dbReference type="GO" id="GO:0008361">
    <property type="term" value="P:regulation of cell size"/>
    <property type="evidence" value="ECO:0007669"/>
    <property type="project" value="TreeGrafter"/>
</dbReference>
<dbReference type="GO" id="GO:0005096">
    <property type="term" value="F:GTPase activator activity"/>
    <property type="evidence" value="ECO:0007669"/>
    <property type="project" value="TreeGrafter"/>
</dbReference>
<organism evidence="1">
    <name type="scientific">Pongo abelii</name>
    <name type="common">Sumatran orangutan</name>
    <name type="synonym">Pongo pygmaeus abelii</name>
    <dbReference type="NCBI Taxonomy" id="9601"/>
    <lineage>
        <taxon>Eukaryota</taxon>
        <taxon>Metazoa</taxon>
        <taxon>Chordata</taxon>
        <taxon>Craniata</taxon>
        <taxon>Vertebrata</taxon>
        <taxon>Euteleostomi</taxon>
        <taxon>Mammalia</taxon>
        <taxon>Eutheria</taxon>
        <taxon>Euarchontoglires</taxon>
        <taxon>Primates</taxon>
        <taxon>Haplorrhini</taxon>
        <taxon>Catarrhini</taxon>
        <taxon>Hominidae</taxon>
        <taxon>Pongo</taxon>
    </lineage>
</organism>
<protein>
    <submittedName>
        <fullName evidence="1">ARHGAP5 isoform 9</fullName>
    </submittedName>
</protein>
<name>A0A2J8TIA0_PONAB</name>
<dbReference type="PANTHER" id="PTHR46005:SF2">
    <property type="entry name" value="RHO GTPASE-ACTIVATING PROTEIN 5"/>
    <property type="match status" value="1"/>
</dbReference>
<dbReference type="InterPro" id="IPR051978">
    <property type="entry name" value="Rho-GAP_domain"/>
</dbReference>
<dbReference type="AlphaFoldDB" id="A0A2J8TIA0"/>
<dbReference type="Gene3D" id="3.40.50.300">
    <property type="entry name" value="P-loop containing nucleotide triphosphate hydrolases"/>
    <property type="match status" value="1"/>
</dbReference>
<dbReference type="PANTHER" id="PTHR46005">
    <property type="entry name" value="RHO GTPASE-ACTIVATING PROTEIN 190"/>
    <property type="match status" value="1"/>
</dbReference>
<reference evidence="1" key="1">
    <citation type="submission" date="2017-12" db="EMBL/GenBank/DDBJ databases">
        <title>High-resolution comparative analysis of great ape genomes.</title>
        <authorList>
            <person name="Pollen A."/>
            <person name="Hastie A."/>
            <person name="Hormozdiari F."/>
            <person name="Dougherty M."/>
            <person name="Liu R."/>
            <person name="Chaisson M."/>
            <person name="Hoppe E."/>
            <person name="Hill C."/>
            <person name="Pang A."/>
            <person name="Hillier L."/>
            <person name="Baker C."/>
            <person name="Armstrong J."/>
            <person name="Shendure J."/>
            <person name="Paten B."/>
            <person name="Wilson R."/>
            <person name="Chao H."/>
            <person name="Schneider V."/>
            <person name="Ventura M."/>
            <person name="Kronenberg Z."/>
            <person name="Murali S."/>
            <person name="Gordon D."/>
            <person name="Cantsilieris S."/>
            <person name="Munson K."/>
            <person name="Nelson B."/>
            <person name="Raja A."/>
            <person name="Underwood J."/>
            <person name="Diekhans M."/>
            <person name="Fiddes I."/>
            <person name="Haussler D."/>
            <person name="Eichler E."/>
        </authorList>
    </citation>
    <scope>NUCLEOTIDE SEQUENCE [LARGE SCALE GENOMIC DNA]</scope>
    <source>
        <strain evidence="1">Susie</strain>
    </source>
</reference>
<dbReference type="GO" id="GO:0005829">
    <property type="term" value="C:cytosol"/>
    <property type="evidence" value="ECO:0007669"/>
    <property type="project" value="TreeGrafter"/>
</dbReference>
<gene>
    <name evidence="1" type="ORF">CR201_G0034834</name>
</gene>
<dbReference type="InterPro" id="IPR027417">
    <property type="entry name" value="P-loop_NTPase"/>
</dbReference>
<proteinExistence type="predicted"/>
<evidence type="ECO:0000313" key="1">
    <source>
        <dbReference type="EMBL" id="PNJ32684.1"/>
    </source>
</evidence>
<accession>A0A2J8TIA0</accession>
<comment type="caution">
    <text evidence="1">The sequence shown here is derived from an EMBL/GenBank/DDBJ whole genome shotgun (WGS) entry which is preliminary data.</text>
</comment>
<dbReference type="EMBL" id="NDHI03003497">
    <property type="protein sequence ID" value="PNJ32684.1"/>
    <property type="molecule type" value="Genomic_DNA"/>
</dbReference>
<feature type="non-terminal residue" evidence="1">
    <location>
        <position position="140"/>
    </location>
</feature>
<dbReference type="GO" id="GO:0007266">
    <property type="term" value="P:Rho protein signal transduction"/>
    <property type="evidence" value="ECO:0007669"/>
    <property type="project" value="TreeGrafter"/>
</dbReference>